<sequence>MTVGVLPSGAMMSSPRGSRRRRPVLVPVASAVVVAGIGLTAATGGLAQASEEPPPKVAPGKVIDQGQFRTQFVKAVDTTEKDSYGGSKRYLKLTVQVTNLGDETVGVGVMRKPGDKVMQIPFSFAGSILRVRPEPKTKYGPDISVMSFGMESKQLLPDLMKNVVLKYELDPAATAPSTVTVDVGRFVYEQLGIRDQAHYWQLVGDDDGDTFVPTVAAEVTLPVTQERG</sequence>
<gene>
    <name evidence="2" type="ORF">Pph01_47180</name>
</gene>
<dbReference type="AlphaFoldDB" id="A0A8J3U7I7"/>
<accession>A0A8J3U7I7</accession>
<feature type="compositionally biased region" description="Low complexity" evidence="1">
    <location>
        <begin position="7"/>
        <end position="16"/>
    </location>
</feature>
<evidence type="ECO:0000256" key="1">
    <source>
        <dbReference type="SAM" id="MobiDB-lite"/>
    </source>
</evidence>
<evidence type="ECO:0000313" key="2">
    <source>
        <dbReference type="EMBL" id="GII39715.1"/>
    </source>
</evidence>
<dbReference type="EMBL" id="BOOP01000021">
    <property type="protein sequence ID" value="GII39715.1"/>
    <property type="molecule type" value="Genomic_DNA"/>
</dbReference>
<proteinExistence type="predicted"/>
<evidence type="ECO:0008006" key="4">
    <source>
        <dbReference type="Google" id="ProtNLM"/>
    </source>
</evidence>
<protein>
    <recommendedName>
        <fullName evidence="4">DUF4352 domain-containing protein</fullName>
    </recommendedName>
</protein>
<organism evidence="2 3">
    <name type="scientific">Planotetraspora phitsanulokensis</name>
    <dbReference type="NCBI Taxonomy" id="575192"/>
    <lineage>
        <taxon>Bacteria</taxon>
        <taxon>Bacillati</taxon>
        <taxon>Actinomycetota</taxon>
        <taxon>Actinomycetes</taxon>
        <taxon>Streptosporangiales</taxon>
        <taxon>Streptosporangiaceae</taxon>
        <taxon>Planotetraspora</taxon>
    </lineage>
</organism>
<dbReference type="Proteomes" id="UP000622547">
    <property type="component" value="Unassembled WGS sequence"/>
</dbReference>
<evidence type="ECO:0000313" key="3">
    <source>
        <dbReference type="Proteomes" id="UP000622547"/>
    </source>
</evidence>
<keyword evidence="3" id="KW-1185">Reference proteome</keyword>
<reference evidence="2 3" key="1">
    <citation type="submission" date="2021-01" db="EMBL/GenBank/DDBJ databases">
        <title>Whole genome shotgun sequence of Planotetraspora phitsanulokensis NBRC 104273.</title>
        <authorList>
            <person name="Komaki H."/>
            <person name="Tamura T."/>
        </authorList>
    </citation>
    <scope>NUCLEOTIDE SEQUENCE [LARGE SCALE GENOMIC DNA]</scope>
    <source>
        <strain evidence="2 3">NBRC 104273</strain>
    </source>
</reference>
<feature type="region of interest" description="Disordered" evidence="1">
    <location>
        <begin position="1"/>
        <end position="21"/>
    </location>
</feature>
<name>A0A8J3U7I7_9ACTN</name>
<comment type="caution">
    <text evidence="2">The sequence shown here is derived from an EMBL/GenBank/DDBJ whole genome shotgun (WGS) entry which is preliminary data.</text>
</comment>